<keyword evidence="2" id="KW-1185">Reference proteome</keyword>
<gene>
    <name evidence="1" type="ORF">CPB84DRAFT_1758131</name>
</gene>
<feature type="non-terminal residue" evidence="1">
    <location>
        <position position="152"/>
    </location>
</feature>
<sequence length="152" mass="17783">MMIDEEGEEEATHFRSELPINMLHDQVVEHFTRLLTELVGKVGGEEVRQRTTAEEAARMSRHAARRRHYSEWTAEESLSYLTGKRKVAEMNPRANVFLKRSYREKGARTGREWTRQDWRVGLSNLRMVAAAWEDISIPESIRSLEPHIDTLY</sequence>
<name>A0A9P5P236_GYMJU</name>
<protein>
    <submittedName>
        <fullName evidence="1">Uncharacterized protein</fullName>
    </submittedName>
</protein>
<dbReference type="Proteomes" id="UP000724874">
    <property type="component" value="Unassembled WGS sequence"/>
</dbReference>
<evidence type="ECO:0000313" key="1">
    <source>
        <dbReference type="EMBL" id="KAF8914003.1"/>
    </source>
</evidence>
<evidence type="ECO:0000313" key="2">
    <source>
        <dbReference type="Proteomes" id="UP000724874"/>
    </source>
</evidence>
<proteinExistence type="predicted"/>
<dbReference type="EMBL" id="JADNYJ010000001">
    <property type="protein sequence ID" value="KAF8914003.1"/>
    <property type="molecule type" value="Genomic_DNA"/>
</dbReference>
<accession>A0A9P5P236</accession>
<comment type="caution">
    <text evidence="1">The sequence shown here is derived from an EMBL/GenBank/DDBJ whole genome shotgun (WGS) entry which is preliminary data.</text>
</comment>
<dbReference type="OrthoDB" id="2017974at2759"/>
<dbReference type="AlphaFoldDB" id="A0A9P5P236"/>
<organism evidence="1 2">
    <name type="scientific">Gymnopilus junonius</name>
    <name type="common">Spectacular rustgill mushroom</name>
    <name type="synonym">Gymnopilus spectabilis subsp. junonius</name>
    <dbReference type="NCBI Taxonomy" id="109634"/>
    <lineage>
        <taxon>Eukaryota</taxon>
        <taxon>Fungi</taxon>
        <taxon>Dikarya</taxon>
        <taxon>Basidiomycota</taxon>
        <taxon>Agaricomycotina</taxon>
        <taxon>Agaricomycetes</taxon>
        <taxon>Agaricomycetidae</taxon>
        <taxon>Agaricales</taxon>
        <taxon>Agaricineae</taxon>
        <taxon>Hymenogastraceae</taxon>
        <taxon>Gymnopilus</taxon>
    </lineage>
</organism>
<reference evidence="1" key="1">
    <citation type="submission" date="2020-11" db="EMBL/GenBank/DDBJ databases">
        <authorList>
            <consortium name="DOE Joint Genome Institute"/>
            <person name="Ahrendt S."/>
            <person name="Riley R."/>
            <person name="Andreopoulos W."/>
            <person name="LaButti K."/>
            <person name="Pangilinan J."/>
            <person name="Ruiz-duenas F.J."/>
            <person name="Barrasa J.M."/>
            <person name="Sanchez-Garcia M."/>
            <person name="Camarero S."/>
            <person name="Miyauchi S."/>
            <person name="Serrano A."/>
            <person name="Linde D."/>
            <person name="Babiker R."/>
            <person name="Drula E."/>
            <person name="Ayuso-Fernandez I."/>
            <person name="Pacheco R."/>
            <person name="Padilla G."/>
            <person name="Ferreira P."/>
            <person name="Barriuso J."/>
            <person name="Kellner H."/>
            <person name="Castanera R."/>
            <person name="Alfaro M."/>
            <person name="Ramirez L."/>
            <person name="Pisabarro A.G."/>
            <person name="Kuo A."/>
            <person name="Tritt A."/>
            <person name="Lipzen A."/>
            <person name="He G."/>
            <person name="Yan M."/>
            <person name="Ng V."/>
            <person name="Cullen D."/>
            <person name="Martin F."/>
            <person name="Rosso M.-N."/>
            <person name="Henrissat B."/>
            <person name="Hibbett D."/>
            <person name="Martinez A.T."/>
            <person name="Grigoriev I.V."/>
        </authorList>
    </citation>
    <scope>NUCLEOTIDE SEQUENCE</scope>
    <source>
        <strain evidence="1">AH 44721</strain>
    </source>
</reference>